<evidence type="ECO:0000256" key="1">
    <source>
        <dbReference type="ARBA" id="ARBA00004141"/>
    </source>
</evidence>
<keyword evidence="7" id="KW-0961">Cell wall biogenesis/degradation</keyword>
<dbReference type="Pfam" id="PF00953">
    <property type="entry name" value="Glycos_transf_4"/>
    <property type="match status" value="1"/>
</dbReference>
<dbReference type="EC" id="2.7.8.13" evidence="7 8"/>
<feature type="transmembrane region" description="Helical" evidence="7">
    <location>
        <begin position="186"/>
        <end position="204"/>
    </location>
</feature>
<proteinExistence type="inferred from homology"/>
<feature type="transmembrane region" description="Helical" evidence="7">
    <location>
        <begin position="90"/>
        <end position="109"/>
    </location>
</feature>
<dbReference type="PANTHER" id="PTHR22926:SF5">
    <property type="entry name" value="PHOSPHO-N-ACETYLMURAMOYL-PENTAPEPTIDE-TRANSFERASE HOMOLOG"/>
    <property type="match status" value="1"/>
</dbReference>
<organism evidence="10 11">
    <name type="scientific">Clostridium tarantellae</name>
    <dbReference type="NCBI Taxonomy" id="39493"/>
    <lineage>
        <taxon>Bacteria</taxon>
        <taxon>Bacillati</taxon>
        <taxon>Bacillota</taxon>
        <taxon>Clostridia</taxon>
        <taxon>Eubacteriales</taxon>
        <taxon>Clostridiaceae</taxon>
        <taxon>Clostridium</taxon>
    </lineage>
</organism>
<feature type="transmembrane region" description="Helical" evidence="7">
    <location>
        <begin position="210"/>
        <end position="227"/>
    </location>
</feature>
<reference evidence="10 11" key="1">
    <citation type="submission" date="2019-10" db="EMBL/GenBank/DDBJ databases">
        <title>The Genome Sequence of Clostridium tarantellae Isolated from Fish Brain.</title>
        <authorList>
            <person name="Bano L."/>
            <person name="Kiel M."/>
            <person name="Sales G."/>
            <person name="Doxey A.C."/>
            <person name="Mansfield M.J."/>
            <person name="Schiavone M."/>
            <person name="Rossetto O."/>
            <person name="Pirazzini M."/>
            <person name="Dobrindt U."/>
            <person name="Montecucco C."/>
        </authorList>
    </citation>
    <scope>NUCLEOTIDE SEQUENCE [LARGE SCALE GENOMIC DNA]</scope>
    <source>
        <strain evidence="10 11">DSM 3997</strain>
    </source>
</reference>
<keyword evidence="7" id="KW-0573">Peptidoglycan synthesis</keyword>
<dbReference type="InterPro" id="IPR000715">
    <property type="entry name" value="Glycosyl_transferase_4"/>
</dbReference>
<keyword evidence="5 7" id="KW-1133">Transmembrane helix</keyword>
<feature type="transmembrane region" description="Helical" evidence="7">
    <location>
        <begin position="12"/>
        <end position="35"/>
    </location>
</feature>
<dbReference type="NCBIfam" id="TIGR00445">
    <property type="entry name" value="mraY"/>
    <property type="match status" value="1"/>
</dbReference>
<dbReference type="CDD" id="cd06852">
    <property type="entry name" value="GT_MraY"/>
    <property type="match status" value="1"/>
</dbReference>
<feature type="transmembrane region" description="Helical" evidence="7">
    <location>
        <begin position="309"/>
        <end position="327"/>
    </location>
</feature>
<comment type="subcellular location">
    <subcellularLocation>
        <location evidence="7">Cell membrane</location>
        <topology evidence="7">Multi-pass membrane protein</topology>
    </subcellularLocation>
    <subcellularLocation>
        <location evidence="1">Membrane</location>
        <topology evidence="1">Multi-pass membrane protein</topology>
    </subcellularLocation>
</comment>
<comment type="pathway">
    <text evidence="7">Cell wall biogenesis; peptidoglycan biosynthesis.</text>
</comment>
<dbReference type="OrthoDB" id="9805475at2"/>
<evidence type="ECO:0000313" key="11">
    <source>
        <dbReference type="Proteomes" id="UP000430345"/>
    </source>
</evidence>
<dbReference type="AlphaFoldDB" id="A0A6I1MKZ2"/>
<dbReference type="GO" id="GO:0071555">
    <property type="term" value="P:cell wall organization"/>
    <property type="evidence" value="ECO:0007669"/>
    <property type="project" value="UniProtKB-KW"/>
</dbReference>
<dbReference type="HAMAP" id="MF_00038">
    <property type="entry name" value="MraY"/>
    <property type="match status" value="1"/>
</dbReference>
<feature type="transmembrane region" description="Helical" evidence="7">
    <location>
        <begin position="121"/>
        <end position="140"/>
    </location>
</feature>
<protein>
    <recommendedName>
        <fullName evidence="7 8">Phospho-N-acetylmuramoyl-pentapeptide-transferase</fullName>
        <ecNumber evidence="7 8">2.7.8.13</ecNumber>
    </recommendedName>
    <alternativeName>
        <fullName evidence="7">UDP-MurNAc-pentapeptide phosphotransferase</fullName>
    </alternativeName>
</protein>
<dbReference type="EMBL" id="WHJC01000095">
    <property type="protein sequence ID" value="MPQ43690.1"/>
    <property type="molecule type" value="Genomic_DNA"/>
</dbReference>
<keyword evidence="3 7" id="KW-0808">Transferase</keyword>
<feature type="transmembrane region" description="Helical" evidence="7">
    <location>
        <begin position="260"/>
        <end position="282"/>
    </location>
</feature>
<gene>
    <name evidence="7" type="primary">mraY</name>
    <name evidence="10" type="ORF">GBZ86_07965</name>
</gene>
<comment type="catalytic activity">
    <reaction evidence="7">
        <text>UDP-N-acetyl-alpha-D-muramoyl-L-alanyl-gamma-D-glutamyl-meso-2,6-diaminopimeloyl-D-alanyl-D-alanine + di-trans,octa-cis-undecaprenyl phosphate = di-trans,octa-cis-undecaprenyl diphospho-N-acetyl-alpha-D-muramoyl-L-alanyl-D-glutamyl-meso-2,6-diaminopimeloyl-D-alanyl-D-alanine + UMP</text>
        <dbReference type="Rhea" id="RHEA:28386"/>
        <dbReference type="ChEBI" id="CHEBI:57865"/>
        <dbReference type="ChEBI" id="CHEBI:60392"/>
        <dbReference type="ChEBI" id="CHEBI:61386"/>
        <dbReference type="ChEBI" id="CHEBI:61387"/>
        <dbReference type="EC" id="2.7.8.13"/>
    </reaction>
</comment>
<evidence type="ECO:0000256" key="2">
    <source>
        <dbReference type="ARBA" id="ARBA00005583"/>
    </source>
</evidence>
<comment type="caution">
    <text evidence="10">The sequence shown here is derived from an EMBL/GenBank/DDBJ whole genome shotgun (WGS) entry which is preliminary data.</text>
</comment>
<feature type="binding site" evidence="9">
    <location>
        <position position="178"/>
    </location>
    <ligand>
        <name>Mg(2+)</name>
        <dbReference type="ChEBI" id="CHEBI:18420"/>
    </ligand>
</feature>
<feature type="binding site" evidence="9">
    <location>
        <position position="238"/>
    </location>
    <ligand>
        <name>Mg(2+)</name>
        <dbReference type="ChEBI" id="CHEBI:18420"/>
    </ligand>
</feature>
<accession>A0A6I1MKZ2</accession>
<keyword evidence="7" id="KW-0131">Cell cycle</keyword>
<name>A0A6I1MKZ2_9CLOT</name>
<evidence type="ECO:0000256" key="4">
    <source>
        <dbReference type="ARBA" id="ARBA00022692"/>
    </source>
</evidence>
<evidence type="ECO:0000256" key="3">
    <source>
        <dbReference type="ARBA" id="ARBA00022679"/>
    </source>
</evidence>
<keyword evidence="7 9" id="KW-0479">Metal-binding</keyword>
<evidence type="ECO:0000256" key="8">
    <source>
        <dbReference type="NCBIfam" id="TIGR00445"/>
    </source>
</evidence>
<evidence type="ECO:0000256" key="6">
    <source>
        <dbReference type="ARBA" id="ARBA00023136"/>
    </source>
</evidence>
<keyword evidence="7" id="KW-1003">Cell membrane</keyword>
<dbReference type="PANTHER" id="PTHR22926">
    <property type="entry name" value="PHOSPHO-N-ACETYLMURAMOYL-PENTAPEPTIDE-TRANSFERASE"/>
    <property type="match status" value="1"/>
</dbReference>
<feature type="transmembrane region" description="Helical" evidence="7">
    <location>
        <begin position="160"/>
        <end position="179"/>
    </location>
</feature>
<dbReference type="PROSITE" id="PS01348">
    <property type="entry name" value="MRAY_2"/>
    <property type="match status" value="1"/>
</dbReference>
<dbReference type="InterPro" id="IPR018480">
    <property type="entry name" value="PNAcMuramoyl-5peptid_Trfase_CS"/>
</dbReference>
<dbReference type="RefSeq" id="WP_152889435.1">
    <property type="nucleotide sequence ID" value="NZ_WHJC01000095.1"/>
</dbReference>
<dbReference type="GO" id="GO:0046872">
    <property type="term" value="F:metal ion binding"/>
    <property type="evidence" value="ECO:0007669"/>
    <property type="project" value="UniProtKB-KW"/>
</dbReference>
<comment type="similarity">
    <text evidence="2 7">Belongs to the glycosyltransferase 4 family. MraY subfamily.</text>
</comment>
<evidence type="ECO:0000256" key="5">
    <source>
        <dbReference type="ARBA" id="ARBA00022989"/>
    </source>
</evidence>
<evidence type="ECO:0000256" key="7">
    <source>
        <dbReference type="HAMAP-Rule" id="MF_00038"/>
    </source>
</evidence>
<evidence type="ECO:0000256" key="9">
    <source>
        <dbReference type="PIRSR" id="PIRSR600715-1"/>
    </source>
</evidence>
<comment type="cofactor">
    <cofactor evidence="7 9">
        <name>Mg(2+)</name>
        <dbReference type="ChEBI" id="CHEBI:18420"/>
    </cofactor>
</comment>
<dbReference type="UniPathway" id="UPA00219"/>
<dbReference type="GO" id="GO:0008963">
    <property type="term" value="F:phospho-N-acetylmuramoyl-pentapeptide-transferase activity"/>
    <property type="evidence" value="ECO:0007669"/>
    <property type="project" value="UniProtKB-UniRule"/>
</dbReference>
<feature type="transmembrane region" description="Helical" evidence="7">
    <location>
        <begin position="56"/>
        <end position="78"/>
    </location>
</feature>
<keyword evidence="4 7" id="KW-0812">Transmembrane</keyword>
<evidence type="ECO:0000313" key="10">
    <source>
        <dbReference type="EMBL" id="MPQ43690.1"/>
    </source>
</evidence>
<dbReference type="Proteomes" id="UP000430345">
    <property type="component" value="Unassembled WGS sequence"/>
</dbReference>
<keyword evidence="7" id="KW-0132">Cell division</keyword>
<comment type="function">
    <text evidence="7">Catalyzes the initial step of the lipid cycle reactions in the biosynthesis of the cell wall peptidoglycan: transfers peptidoglycan precursor phospho-MurNAc-pentapeptide from UDP-MurNAc-pentapeptide onto the lipid carrier undecaprenyl phosphate, yielding undecaprenyl-pyrophosphoryl-MurNAc-pentapeptide, known as lipid I.</text>
</comment>
<dbReference type="InterPro" id="IPR003524">
    <property type="entry name" value="PNAcMuramoyl-5peptid_Trfase"/>
</dbReference>
<dbReference type="GO" id="GO:0009252">
    <property type="term" value="P:peptidoglycan biosynthetic process"/>
    <property type="evidence" value="ECO:0007669"/>
    <property type="project" value="UniProtKB-UniRule"/>
</dbReference>
<keyword evidence="6 7" id="KW-0472">Membrane</keyword>
<dbReference type="GO" id="GO:0005886">
    <property type="term" value="C:plasma membrane"/>
    <property type="evidence" value="ECO:0007669"/>
    <property type="project" value="UniProtKB-SubCell"/>
</dbReference>
<keyword evidence="7" id="KW-0133">Cell shape</keyword>
<dbReference type="GO" id="GO:0051301">
    <property type="term" value="P:cell division"/>
    <property type="evidence" value="ECO:0007669"/>
    <property type="project" value="UniProtKB-KW"/>
</dbReference>
<feature type="transmembrane region" description="Helical" evidence="7">
    <location>
        <begin position="234"/>
        <end position="254"/>
    </location>
</feature>
<keyword evidence="7 9" id="KW-0460">Magnesium</keyword>
<dbReference type="GO" id="GO:0008360">
    <property type="term" value="P:regulation of cell shape"/>
    <property type="evidence" value="ECO:0007669"/>
    <property type="project" value="UniProtKB-KW"/>
</dbReference>
<keyword evidence="11" id="KW-1185">Reference proteome</keyword>
<sequence>MIEFLQSIIDPVIVFSIIISFIIASIIGPVLIPLLHKLKFGQNIRAEGPKSHQKKAGTPTIGGLIFIFSTAITMIVMIRVMNKNFSDEAMIALYSFIGFGFIGFLDDLLKIIKKKNEGLKAWQKMFWLILISSALTYYAYTQIGTSINIPFMEGQISIGWLYIPFVMVYFTATTNAVNLTDGLDGLATSITVLVITFLAILSYSMGHLSLSVFCVALAGALLAFLRFNAFPARVFMGDTGSLALGGAIAMVALILKMPIIIVIIGGIYVIETVSVILQVASFKLTRKRIFKMAPIHHHFEALGWSETKIVSVFSVVTVILCFIAFASL</sequence>